<keyword evidence="1" id="KW-0902">Two-component regulatory system</keyword>
<feature type="domain" description="HPt" evidence="3">
    <location>
        <begin position="31"/>
        <end position="103"/>
    </location>
</feature>
<proteinExistence type="predicted"/>
<feature type="region of interest" description="Disordered" evidence="2">
    <location>
        <begin position="1"/>
        <end position="24"/>
    </location>
</feature>
<dbReference type="EMBL" id="JAOCZP010000003">
    <property type="protein sequence ID" value="MCT7375604.1"/>
    <property type="molecule type" value="Genomic_DNA"/>
</dbReference>
<sequence length="111" mass="11742">MLDQQRHPADRPIDRTHLARQTQGDAGLQREVLQLFLAQAASARGELANADAKARRHLAHCLVGSARAVGAFALADGAAELEAAPHSGALVDRLVSLIEEVQAFASELLAS</sequence>
<evidence type="ECO:0000259" key="3">
    <source>
        <dbReference type="Pfam" id="PF01627"/>
    </source>
</evidence>
<name>A0ABT2LQY7_9HYPH</name>
<organism evidence="4 5">
    <name type="scientific">Chelativorans salis</name>
    <dbReference type="NCBI Taxonomy" id="2978478"/>
    <lineage>
        <taxon>Bacteria</taxon>
        <taxon>Pseudomonadati</taxon>
        <taxon>Pseudomonadota</taxon>
        <taxon>Alphaproteobacteria</taxon>
        <taxon>Hyphomicrobiales</taxon>
        <taxon>Phyllobacteriaceae</taxon>
        <taxon>Chelativorans</taxon>
    </lineage>
</organism>
<comment type="caution">
    <text evidence="4">The sequence shown here is derived from an EMBL/GenBank/DDBJ whole genome shotgun (WGS) entry which is preliminary data.</text>
</comment>
<dbReference type="Proteomes" id="UP001320831">
    <property type="component" value="Unassembled WGS sequence"/>
</dbReference>
<feature type="compositionally biased region" description="Basic and acidic residues" evidence="2">
    <location>
        <begin position="1"/>
        <end position="17"/>
    </location>
</feature>
<gene>
    <name evidence="4" type="ORF">N5A92_11230</name>
</gene>
<dbReference type="Gene3D" id="1.20.120.160">
    <property type="entry name" value="HPT domain"/>
    <property type="match status" value="1"/>
</dbReference>
<protein>
    <submittedName>
        <fullName evidence="4">Hpt domain-containing protein</fullName>
    </submittedName>
</protein>
<dbReference type="InterPro" id="IPR036641">
    <property type="entry name" value="HPT_dom_sf"/>
</dbReference>
<dbReference type="SUPFAM" id="SSF47226">
    <property type="entry name" value="Histidine-containing phosphotransfer domain, HPT domain"/>
    <property type="match status" value="1"/>
</dbReference>
<evidence type="ECO:0000256" key="2">
    <source>
        <dbReference type="SAM" id="MobiDB-lite"/>
    </source>
</evidence>
<reference evidence="4 5" key="1">
    <citation type="submission" date="2022-09" db="EMBL/GenBank/DDBJ databases">
        <title>Chelativorans salina sp. nov., a novel slightly halophilic bacterium isolated from a saline lake sediment enrichment.</title>
        <authorList>
            <person name="Gao L."/>
            <person name="Fang B.-Z."/>
            <person name="Li W.-J."/>
        </authorList>
    </citation>
    <scope>NUCLEOTIDE SEQUENCE [LARGE SCALE GENOMIC DNA]</scope>
    <source>
        <strain evidence="4 5">EGI FJ00035</strain>
    </source>
</reference>
<accession>A0ABT2LQY7</accession>
<dbReference type="InterPro" id="IPR008207">
    <property type="entry name" value="Sig_transdc_His_kin_Hpt_dom"/>
</dbReference>
<keyword evidence="5" id="KW-1185">Reference proteome</keyword>
<evidence type="ECO:0000313" key="4">
    <source>
        <dbReference type="EMBL" id="MCT7375604.1"/>
    </source>
</evidence>
<dbReference type="RefSeq" id="WP_260902658.1">
    <property type="nucleotide sequence ID" value="NZ_JAOCZP010000003.1"/>
</dbReference>
<dbReference type="Pfam" id="PF01627">
    <property type="entry name" value="Hpt"/>
    <property type="match status" value="1"/>
</dbReference>
<evidence type="ECO:0000313" key="5">
    <source>
        <dbReference type="Proteomes" id="UP001320831"/>
    </source>
</evidence>
<evidence type="ECO:0000256" key="1">
    <source>
        <dbReference type="ARBA" id="ARBA00023012"/>
    </source>
</evidence>